<evidence type="ECO:0000259" key="7">
    <source>
        <dbReference type="Pfam" id="PF01029"/>
    </source>
</evidence>
<dbReference type="GO" id="GO:0006353">
    <property type="term" value="P:DNA-templated transcription termination"/>
    <property type="evidence" value="ECO:0007669"/>
    <property type="project" value="UniProtKB-UniRule"/>
</dbReference>
<dbReference type="EMBL" id="SMGG01000004">
    <property type="protein sequence ID" value="TCK60834.1"/>
    <property type="molecule type" value="Genomic_DNA"/>
</dbReference>
<gene>
    <name evidence="6" type="primary">nusB</name>
    <name evidence="8" type="ORF">C8D98_1713</name>
</gene>
<sequence>MKKLYKDRTTGRRYAFEMMYRFSVNNDENPKDISDSYWKSTEEESEDIREFACTLFLGAAAGVDSNDEIIKTFIREDWNYDRMGEVDRSILRVAVHELFGGKAPFYAVVNDFVTLARKYSDEKSASLVNGILENIRKKYNLSEDRVES</sequence>
<comment type="similarity">
    <text evidence="1 6">Belongs to the NusB family.</text>
</comment>
<reference evidence="8 9" key="1">
    <citation type="submission" date="2019-03" db="EMBL/GenBank/DDBJ databases">
        <title>Genomic Encyclopedia of Type Strains, Phase IV (KMG-IV): sequencing the most valuable type-strain genomes for metagenomic binning, comparative biology and taxonomic classification.</title>
        <authorList>
            <person name="Goeker M."/>
        </authorList>
    </citation>
    <scope>NUCLEOTIDE SEQUENCE [LARGE SCALE GENOMIC DNA]</scope>
    <source>
        <strain evidence="8 9">DSM 24984</strain>
    </source>
</reference>
<dbReference type="Pfam" id="PF01029">
    <property type="entry name" value="NusB"/>
    <property type="match status" value="1"/>
</dbReference>
<dbReference type="SUPFAM" id="SSF48013">
    <property type="entry name" value="NusB-like"/>
    <property type="match status" value="1"/>
</dbReference>
<evidence type="ECO:0000256" key="4">
    <source>
        <dbReference type="ARBA" id="ARBA00023015"/>
    </source>
</evidence>
<keyword evidence="4 6" id="KW-0805">Transcription regulation</keyword>
<dbReference type="PANTHER" id="PTHR11078:SF3">
    <property type="entry name" value="ANTITERMINATION NUSB DOMAIN-CONTAINING PROTEIN"/>
    <property type="match status" value="1"/>
</dbReference>
<dbReference type="InterPro" id="IPR006027">
    <property type="entry name" value="NusB_RsmB_TIM44"/>
</dbReference>
<evidence type="ECO:0000256" key="3">
    <source>
        <dbReference type="ARBA" id="ARBA00022884"/>
    </source>
</evidence>
<evidence type="ECO:0000256" key="5">
    <source>
        <dbReference type="ARBA" id="ARBA00023163"/>
    </source>
</evidence>
<dbReference type="OrthoDB" id="9811381at2"/>
<comment type="function">
    <text evidence="6">Involved in transcription antitermination. Required for transcription of ribosomal RNA (rRNA) genes. Binds specifically to the boxA antiterminator sequence of the ribosomal RNA (rrn) operons.</text>
</comment>
<dbReference type="GO" id="GO:0005829">
    <property type="term" value="C:cytosol"/>
    <property type="evidence" value="ECO:0007669"/>
    <property type="project" value="TreeGrafter"/>
</dbReference>
<dbReference type="Proteomes" id="UP000294614">
    <property type="component" value="Unassembled WGS sequence"/>
</dbReference>
<evidence type="ECO:0000256" key="6">
    <source>
        <dbReference type="HAMAP-Rule" id="MF_00073"/>
    </source>
</evidence>
<organism evidence="8 9">
    <name type="scientific">Seleniivibrio woodruffii</name>
    <dbReference type="NCBI Taxonomy" id="1078050"/>
    <lineage>
        <taxon>Bacteria</taxon>
        <taxon>Pseudomonadati</taxon>
        <taxon>Deferribacterota</taxon>
        <taxon>Deferribacteres</taxon>
        <taxon>Deferribacterales</taxon>
        <taxon>Geovibrionaceae</taxon>
        <taxon>Seleniivibrio</taxon>
    </lineage>
</organism>
<dbReference type="AlphaFoldDB" id="A0A4R1K918"/>
<dbReference type="NCBIfam" id="TIGR01951">
    <property type="entry name" value="nusB"/>
    <property type="match status" value="1"/>
</dbReference>
<feature type="domain" description="NusB/RsmB/TIM44" evidence="7">
    <location>
        <begin position="12"/>
        <end position="136"/>
    </location>
</feature>
<evidence type="ECO:0000256" key="2">
    <source>
        <dbReference type="ARBA" id="ARBA00022814"/>
    </source>
</evidence>
<accession>A0A4R1K918</accession>
<dbReference type="Gene3D" id="1.10.940.10">
    <property type="entry name" value="NusB-like"/>
    <property type="match status" value="1"/>
</dbReference>
<keyword evidence="3 6" id="KW-0694">RNA-binding</keyword>
<dbReference type="InterPro" id="IPR035926">
    <property type="entry name" value="NusB-like_sf"/>
</dbReference>
<dbReference type="InterPro" id="IPR011605">
    <property type="entry name" value="NusB_fam"/>
</dbReference>
<protein>
    <recommendedName>
        <fullName evidence="6">Transcription antitermination protein NusB</fullName>
    </recommendedName>
    <alternativeName>
        <fullName evidence="6">Antitermination factor NusB</fullName>
    </alternativeName>
</protein>
<evidence type="ECO:0000313" key="9">
    <source>
        <dbReference type="Proteomes" id="UP000294614"/>
    </source>
</evidence>
<name>A0A4R1K918_9BACT</name>
<keyword evidence="9" id="KW-1185">Reference proteome</keyword>
<dbReference type="PANTHER" id="PTHR11078">
    <property type="entry name" value="N UTILIZATION SUBSTANCE PROTEIN B-RELATED"/>
    <property type="match status" value="1"/>
</dbReference>
<dbReference type="HAMAP" id="MF_00073">
    <property type="entry name" value="NusB"/>
    <property type="match status" value="1"/>
</dbReference>
<dbReference type="RefSeq" id="WP_132873698.1">
    <property type="nucleotide sequence ID" value="NZ_JAJUHT010000001.1"/>
</dbReference>
<dbReference type="GO" id="GO:0031564">
    <property type="term" value="P:transcription antitermination"/>
    <property type="evidence" value="ECO:0007669"/>
    <property type="project" value="UniProtKB-KW"/>
</dbReference>
<evidence type="ECO:0000256" key="1">
    <source>
        <dbReference type="ARBA" id="ARBA00005952"/>
    </source>
</evidence>
<keyword evidence="5 6" id="KW-0804">Transcription</keyword>
<evidence type="ECO:0000313" key="8">
    <source>
        <dbReference type="EMBL" id="TCK60834.1"/>
    </source>
</evidence>
<proteinExistence type="inferred from homology"/>
<keyword evidence="2 6" id="KW-0889">Transcription antitermination</keyword>
<dbReference type="GO" id="GO:0003723">
    <property type="term" value="F:RNA binding"/>
    <property type="evidence" value="ECO:0007669"/>
    <property type="project" value="UniProtKB-UniRule"/>
</dbReference>
<comment type="caution">
    <text evidence="8">The sequence shown here is derived from an EMBL/GenBank/DDBJ whole genome shotgun (WGS) entry which is preliminary data.</text>
</comment>